<dbReference type="EMBL" id="HBUE01150947">
    <property type="protein sequence ID" value="CAG6505158.1"/>
    <property type="molecule type" value="Transcribed_RNA"/>
</dbReference>
<name>A0A8D8IRD5_CULPI</name>
<evidence type="ECO:0000313" key="1">
    <source>
        <dbReference type="EMBL" id="CAG6556452.1"/>
    </source>
</evidence>
<proteinExistence type="predicted"/>
<sequence>MSGVQRFHDMYRLLLLLLLLPLLILSVFVVDRLLLPPQEPSTKLNPFYCAGNTCLHFILSFSSSTFIHPHTRTQFCLRGLEVFNFRPTITTSLCWVFPPFNTLNT</sequence>
<dbReference type="EMBL" id="HBUE01255932">
    <property type="protein sequence ID" value="CAG6556452.1"/>
    <property type="molecule type" value="Transcribed_RNA"/>
</dbReference>
<dbReference type="EMBL" id="HBUE01150946">
    <property type="protein sequence ID" value="CAG6505156.1"/>
    <property type="molecule type" value="Transcribed_RNA"/>
</dbReference>
<protein>
    <submittedName>
        <fullName evidence="1">(northern house mosquito) hypothetical protein</fullName>
    </submittedName>
</protein>
<organism evidence="1">
    <name type="scientific">Culex pipiens</name>
    <name type="common">House mosquito</name>
    <dbReference type="NCBI Taxonomy" id="7175"/>
    <lineage>
        <taxon>Eukaryota</taxon>
        <taxon>Metazoa</taxon>
        <taxon>Ecdysozoa</taxon>
        <taxon>Arthropoda</taxon>
        <taxon>Hexapoda</taxon>
        <taxon>Insecta</taxon>
        <taxon>Pterygota</taxon>
        <taxon>Neoptera</taxon>
        <taxon>Endopterygota</taxon>
        <taxon>Diptera</taxon>
        <taxon>Nematocera</taxon>
        <taxon>Culicoidea</taxon>
        <taxon>Culicidae</taxon>
        <taxon>Culicinae</taxon>
        <taxon>Culicini</taxon>
        <taxon>Culex</taxon>
        <taxon>Culex</taxon>
    </lineage>
</organism>
<dbReference type="AlphaFoldDB" id="A0A8D8IRD5"/>
<reference evidence="1" key="1">
    <citation type="submission" date="2021-05" db="EMBL/GenBank/DDBJ databases">
        <authorList>
            <person name="Alioto T."/>
            <person name="Alioto T."/>
            <person name="Gomez Garrido J."/>
        </authorList>
    </citation>
    <scope>NUCLEOTIDE SEQUENCE</scope>
</reference>
<dbReference type="EMBL" id="HBUE01255933">
    <property type="protein sequence ID" value="CAG6556454.1"/>
    <property type="molecule type" value="Transcribed_RNA"/>
</dbReference>
<accession>A0A8D8IRD5</accession>